<keyword evidence="4" id="KW-1185">Reference proteome</keyword>
<evidence type="ECO:0000313" key="3">
    <source>
        <dbReference type="EMBL" id="RDB20819.1"/>
    </source>
</evidence>
<proteinExistence type="predicted"/>
<dbReference type="Proteomes" id="UP000076154">
    <property type="component" value="Unassembled WGS sequence"/>
</dbReference>
<dbReference type="InParanoid" id="A0A369JF93"/>
<feature type="region of interest" description="Disordered" evidence="1">
    <location>
        <begin position="26"/>
        <end position="48"/>
    </location>
</feature>
<keyword evidence="2" id="KW-0732">Signal</keyword>
<evidence type="ECO:0000256" key="2">
    <source>
        <dbReference type="SAM" id="SignalP"/>
    </source>
</evidence>
<evidence type="ECO:0000256" key="1">
    <source>
        <dbReference type="SAM" id="MobiDB-lite"/>
    </source>
</evidence>
<reference evidence="3" key="1">
    <citation type="submission" date="2018-04" db="EMBL/GenBank/DDBJ databases">
        <title>Whole genome sequencing of Hypsizygus marmoreus.</title>
        <authorList>
            <person name="Choi I.-G."/>
            <person name="Min B."/>
            <person name="Kim J.-G."/>
            <person name="Kim S."/>
            <person name="Oh Y.-L."/>
            <person name="Kong W.-S."/>
            <person name="Park H."/>
            <person name="Jeong J."/>
            <person name="Song E.-S."/>
        </authorList>
    </citation>
    <scope>NUCLEOTIDE SEQUENCE [LARGE SCALE GENOMIC DNA]</scope>
    <source>
        <strain evidence="3">51987-8</strain>
    </source>
</reference>
<gene>
    <name evidence="3" type="ORF">Hypma_012022</name>
</gene>
<dbReference type="EMBL" id="LUEZ02000056">
    <property type="protein sequence ID" value="RDB20819.1"/>
    <property type="molecule type" value="Genomic_DNA"/>
</dbReference>
<feature type="chain" id="PRO_5017033873" evidence="2">
    <location>
        <begin position="22"/>
        <end position="252"/>
    </location>
</feature>
<sequence>MLLGKSSFIIALIALISPAACTPTQETNAQRMARGLPPSPPKFGRNVPGRIQVRQPTPVWAAKRHGVSPLPPVSYAGRIEVRYKDGRARGFVRNSNSSWTIGGVNDLGAEQDLHVSLTAPHSGKGPFDILATNPSFPEPFYVGAAGTNFISSLDLTSRNTIAFTNVQQTPGGSVPVSSTFKDNLLVESAIWSINPDTKEITGQWINPDKSSPATVIAYDIRANKIFFVGNIDAYNTNNDTPADTIKLFIVPI</sequence>
<feature type="signal peptide" evidence="2">
    <location>
        <begin position="1"/>
        <end position="21"/>
    </location>
</feature>
<dbReference type="OrthoDB" id="3167181at2759"/>
<organism evidence="3 4">
    <name type="scientific">Hypsizygus marmoreus</name>
    <name type="common">White beech mushroom</name>
    <name type="synonym">Agaricus marmoreus</name>
    <dbReference type="NCBI Taxonomy" id="39966"/>
    <lineage>
        <taxon>Eukaryota</taxon>
        <taxon>Fungi</taxon>
        <taxon>Dikarya</taxon>
        <taxon>Basidiomycota</taxon>
        <taxon>Agaricomycotina</taxon>
        <taxon>Agaricomycetes</taxon>
        <taxon>Agaricomycetidae</taxon>
        <taxon>Agaricales</taxon>
        <taxon>Tricholomatineae</taxon>
        <taxon>Lyophyllaceae</taxon>
        <taxon>Hypsizygus</taxon>
    </lineage>
</organism>
<protein>
    <submittedName>
        <fullName evidence="3">Uncharacterized protein</fullName>
    </submittedName>
</protein>
<evidence type="ECO:0000313" key="4">
    <source>
        <dbReference type="Proteomes" id="UP000076154"/>
    </source>
</evidence>
<dbReference type="STRING" id="39966.A0A369JF93"/>
<dbReference type="AlphaFoldDB" id="A0A369JF93"/>
<comment type="caution">
    <text evidence="3">The sequence shown here is derived from an EMBL/GenBank/DDBJ whole genome shotgun (WGS) entry which is preliminary data.</text>
</comment>
<name>A0A369JF93_HYPMA</name>
<accession>A0A369JF93</accession>